<accession>A0A081P2G4</accession>
<evidence type="ECO:0000313" key="10">
    <source>
        <dbReference type="Proteomes" id="UP000028123"/>
    </source>
</evidence>
<evidence type="ECO:0000256" key="3">
    <source>
        <dbReference type="ARBA" id="ARBA00022475"/>
    </source>
</evidence>
<feature type="transmembrane region" description="Helical" evidence="7">
    <location>
        <begin position="313"/>
        <end position="333"/>
    </location>
</feature>
<dbReference type="GO" id="GO:0009246">
    <property type="term" value="P:enterobacterial common antigen biosynthetic process"/>
    <property type="evidence" value="ECO:0007669"/>
    <property type="project" value="TreeGrafter"/>
</dbReference>
<dbReference type="PANTHER" id="PTHR40074:SF2">
    <property type="entry name" value="O-ACETYLTRANSFERASE WECH"/>
    <property type="match status" value="1"/>
</dbReference>
<comment type="caution">
    <text evidence="9">The sequence shown here is derived from an EMBL/GenBank/DDBJ whole genome shotgun (WGS) entry which is preliminary data.</text>
</comment>
<feature type="transmembrane region" description="Helical" evidence="7">
    <location>
        <begin position="238"/>
        <end position="257"/>
    </location>
</feature>
<dbReference type="AlphaFoldDB" id="A0A081P2G4"/>
<name>A0A081P2G4_9BACL</name>
<evidence type="ECO:0000259" key="8">
    <source>
        <dbReference type="Pfam" id="PF01757"/>
    </source>
</evidence>
<evidence type="ECO:0000313" key="9">
    <source>
        <dbReference type="EMBL" id="KEQ24887.1"/>
    </source>
</evidence>
<dbReference type="Pfam" id="PF01757">
    <property type="entry name" value="Acyl_transf_3"/>
    <property type="match status" value="1"/>
</dbReference>
<dbReference type="GO" id="GO:0005886">
    <property type="term" value="C:plasma membrane"/>
    <property type="evidence" value="ECO:0007669"/>
    <property type="project" value="UniProtKB-SubCell"/>
</dbReference>
<evidence type="ECO:0000256" key="4">
    <source>
        <dbReference type="ARBA" id="ARBA00022692"/>
    </source>
</evidence>
<reference evidence="9 10" key="1">
    <citation type="submission" date="2014-06" db="EMBL/GenBank/DDBJ databases">
        <title>Draft genome sequence of Paenibacillus sp. MSt1.</title>
        <authorList>
            <person name="Aw Y.K."/>
            <person name="Ong K.S."/>
            <person name="Gan H.M."/>
            <person name="Lee S.M."/>
        </authorList>
    </citation>
    <scope>NUCLEOTIDE SEQUENCE [LARGE SCALE GENOMIC DNA]</scope>
    <source>
        <strain evidence="9 10">MSt1</strain>
    </source>
</reference>
<gene>
    <name evidence="9" type="ORF">ET33_05845</name>
</gene>
<dbReference type="EMBL" id="JNVM01000013">
    <property type="protein sequence ID" value="KEQ24887.1"/>
    <property type="molecule type" value="Genomic_DNA"/>
</dbReference>
<sequence>MVHGVAKQNKKEQLNIIYIVRALAILGVIFVHVTSIPIGEMEDKSSPMFFYFNFLNVFNKFGTPTFIFLSALVLFYSYFDRPLNGKLIARFYQRRFLYILTPYLIFSALYYVIQIYYSFGETWEQFYEHASFADFFTMILYGKAFYHLYFVFISVQLYILFPLLLWVLQRKPRLTKHLIWIGFVLQWAFVLYNHFSLHYEDKGQLAISYISYYFMGAFCGIYYPVFKDWIIVTWSKLFSAKALLWTPLWTVWIASSFGDVNLWYQTRVNDFSANSLLYECYWFFHTFTSPLILLQLSYFLYRTLNTKMINTIIHLGVASFGVYIIHAAVLFYYFRLPVNYTPATYYVYIASGYAVTLLFSWGIVGLAQKYVKSSWMLFGSRPKVPPYRESGKITAGHKAA</sequence>
<feature type="transmembrane region" description="Helical" evidence="7">
    <location>
        <begin position="16"/>
        <end position="38"/>
    </location>
</feature>
<feature type="transmembrane region" description="Helical" evidence="7">
    <location>
        <begin position="207"/>
        <end position="226"/>
    </location>
</feature>
<protein>
    <recommendedName>
        <fullName evidence="8">Acyltransferase 3 domain-containing protein</fullName>
    </recommendedName>
</protein>
<feature type="transmembrane region" description="Helical" evidence="7">
    <location>
        <begin position="96"/>
        <end position="117"/>
    </location>
</feature>
<dbReference type="PANTHER" id="PTHR40074">
    <property type="entry name" value="O-ACETYLTRANSFERASE WECH"/>
    <property type="match status" value="1"/>
</dbReference>
<evidence type="ECO:0000256" key="7">
    <source>
        <dbReference type="SAM" id="Phobius"/>
    </source>
</evidence>
<organism evidence="9 10">
    <name type="scientific">Paenibacillus tyrfis</name>
    <dbReference type="NCBI Taxonomy" id="1501230"/>
    <lineage>
        <taxon>Bacteria</taxon>
        <taxon>Bacillati</taxon>
        <taxon>Bacillota</taxon>
        <taxon>Bacilli</taxon>
        <taxon>Bacillales</taxon>
        <taxon>Paenibacillaceae</taxon>
        <taxon>Paenibacillus</taxon>
    </lineage>
</organism>
<feature type="transmembrane region" description="Helical" evidence="7">
    <location>
        <begin position="178"/>
        <end position="195"/>
    </location>
</feature>
<evidence type="ECO:0000256" key="1">
    <source>
        <dbReference type="ARBA" id="ARBA00004651"/>
    </source>
</evidence>
<comment type="similarity">
    <text evidence="2">Belongs to the acyltransferase 3 family.</text>
</comment>
<feature type="transmembrane region" description="Helical" evidence="7">
    <location>
        <begin position="144"/>
        <end position="166"/>
    </location>
</feature>
<keyword evidence="10" id="KW-1185">Reference proteome</keyword>
<evidence type="ECO:0000256" key="5">
    <source>
        <dbReference type="ARBA" id="ARBA00022989"/>
    </source>
</evidence>
<keyword evidence="4 7" id="KW-0812">Transmembrane</keyword>
<feature type="domain" description="Acyltransferase 3" evidence="8">
    <location>
        <begin position="19"/>
        <end position="362"/>
    </location>
</feature>
<evidence type="ECO:0000256" key="6">
    <source>
        <dbReference type="ARBA" id="ARBA00023136"/>
    </source>
</evidence>
<dbReference type="RefSeq" id="WP_036684007.1">
    <property type="nucleotide sequence ID" value="NZ_JNVM01000013.1"/>
</dbReference>
<dbReference type="OrthoDB" id="65129at2"/>
<keyword evidence="6 7" id="KW-0472">Membrane</keyword>
<comment type="subcellular location">
    <subcellularLocation>
        <location evidence="1">Cell membrane</location>
        <topology evidence="1">Multi-pass membrane protein</topology>
    </subcellularLocation>
</comment>
<feature type="transmembrane region" description="Helical" evidence="7">
    <location>
        <begin position="281"/>
        <end position="301"/>
    </location>
</feature>
<keyword evidence="5 7" id="KW-1133">Transmembrane helix</keyword>
<dbReference type="GO" id="GO:0016413">
    <property type="term" value="F:O-acetyltransferase activity"/>
    <property type="evidence" value="ECO:0007669"/>
    <property type="project" value="TreeGrafter"/>
</dbReference>
<feature type="transmembrane region" description="Helical" evidence="7">
    <location>
        <begin position="345"/>
        <end position="367"/>
    </location>
</feature>
<dbReference type="Proteomes" id="UP000028123">
    <property type="component" value="Unassembled WGS sequence"/>
</dbReference>
<dbReference type="InterPro" id="IPR002656">
    <property type="entry name" value="Acyl_transf_3_dom"/>
</dbReference>
<keyword evidence="3" id="KW-1003">Cell membrane</keyword>
<evidence type="ECO:0000256" key="2">
    <source>
        <dbReference type="ARBA" id="ARBA00007400"/>
    </source>
</evidence>
<proteinExistence type="inferred from homology"/>
<dbReference type="eggNOG" id="COG1835">
    <property type="taxonomic scope" value="Bacteria"/>
</dbReference>
<feature type="transmembrane region" description="Helical" evidence="7">
    <location>
        <begin position="50"/>
        <end position="75"/>
    </location>
</feature>